<dbReference type="PROSITE" id="PS50893">
    <property type="entry name" value="ABC_TRANSPORTER_2"/>
    <property type="match status" value="2"/>
</dbReference>
<dbReference type="InterPro" id="IPR003593">
    <property type="entry name" value="AAA+_ATPase"/>
</dbReference>
<evidence type="ECO:0000256" key="2">
    <source>
        <dbReference type="ARBA" id="ARBA00006012"/>
    </source>
</evidence>
<dbReference type="EMBL" id="FN649760">
    <property type="protein sequence ID" value="CBN79962.1"/>
    <property type="molecule type" value="Genomic_DNA"/>
</dbReference>
<evidence type="ECO:0000256" key="5">
    <source>
        <dbReference type="ARBA" id="ARBA00022737"/>
    </source>
</evidence>
<feature type="transmembrane region" description="Helical" evidence="10">
    <location>
        <begin position="676"/>
        <end position="699"/>
    </location>
</feature>
<dbReference type="InterPro" id="IPR043926">
    <property type="entry name" value="ABCG_dom"/>
</dbReference>
<evidence type="ECO:0000313" key="12">
    <source>
        <dbReference type="EMBL" id="CBN79962.1"/>
    </source>
</evidence>
<evidence type="ECO:0000256" key="7">
    <source>
        <dbReference type="ARBA" id="ARBA00022840"/>
    </source>
</evidence>
<keyword evidence="4 10" id="KW-0812">Transmembrane</keyword>
<evidence type="ECO:0000256" key="9">
    <source>
        <dbReference type="ARBA" id="ARBA00023136"/>
    </source>
</evidence>
<evidence type="ECO:0000259" key="11">
    <source>
        <dbReference type="PROSITE" id="PS50893"/>
    </source>
</evidence>
<dbReference type="Pfam" id="PF19055">
    <property type="entry name" value="ABC2_membrane_7"/>
    <property type="match status" value="2"/>
</dbReference>
<organism evidence="12 13">
    <name type="scientific">Ectocarpus siliculosus</name>
    <name type="common">Brown alga</name>
    <name type="synonym">Conferva siliculosa</name>
    <dbReference type="NCBI Taxonomy" id="2880"/>
    <lineage>
        <taxon>Eukaryota</taxon>
        <taxon>Sar</taxon>
        <taxon>Stramenopiles</taxon>
        <taxon>Ochrophyta</taxon>
        <taxon>PX clade</taxon>
        <taxon>Phaeophyceae</taxon>
        <taxon>Ectocarpales</taxon>
        <taxon>Ectocarpaceae</taxon>
        <taxon>Ectocarpus</taxon>
    </lineage>
</organism>
<keyword evidence="3" id="KW-0813">Transport</keyword>
<feature type="transmembrane region" description="Helical" evidence="10">
    <location>
        <begin position="477"/>
        <end position="498"/>
    </location>
</feature>
<keyword evidence="8 10" id="KW-1133">Transmembrane helix</keyword>
<gene>
    <name evidence="12" type="ORF">Esi_0015_0194</name>
</gene>
<feature type="transmembrane region" description="Helical" evidence="10">
    <location>
        <begin position="586"/>
        <end position="606"/>
    </location>
</feature>
<evidence type="ECO:0000256" key="10">
    <source>
        <dbReference type="SAM" id="Phobius"/>
    </source>
</evidence>
<dbReference type="InterPro" id="IPR034003">
    <property type="entry name" value="ABCG_PDR_2"/>
</dbReference>
<keyword evidence="9 10" id="KW-0472">Membrane</keyword>
<dbReference type="PANTHER" id="PTHR19241">
    <property type="entry name" value="ATP-BINDING CASSETTE TRANSPORTER"/>
    <property type="match status" value="1"/>
</dbReference>
<dbReference type="Gene3D" id="3.40.50.300">
    <property type="entry name" value="P-loop containing nucleotide triphosphate hydrolases"/>
    <property type="match status" value="2"/>
</dbReference>
<accession>D8LFP2</accession>
<dbReference type="OrthoDB" id="66620at2759"/>
<dbReference type="FunFam" id="3.40.50.300:FF:000289">
    <property type="entry name" value="ABC transporter G family member 31"/>
    <property type="match status" value="1"/>
</dbReference>
<feature type="transmembrane region" description="Helical" evidence="10">
    <location>
        <begin position="1100"/>
        <end position="1118"/>
    </location>
</feature>
<keyword evidence="13" id="KW-1185">Reference proteome</keyword>
<dbReference type="GO" id="GO:0140359">
    <property type="term" value="F:ABC-type transporter activity"/>
    <property type="evidence" value="ECO:0007669"/>
    <property type="project" value="InterPro"/>
</dbReference>
<feature type="transmembrane region" description="Helical" evidence="10">
    <location>
        <begin position="1212"/>
        <end position="1232"/>
    </location>
</feature>
<reference evidence="12 13" key="1">
    <citation type="journal article" date="2010" name="Nature">
        <title>The Ectocarpus genome and the independent evolution of multicellularity in brown algae.</title>
        <authorList>
            <person name="Cock J.M."/>
            <person name="Sterck L."/>
            <person name="Rouze P."/>
            <person name="Scornet D."/>
            <person name="Allen A.E."/>
            <person name="Amoutzias G."/>
            <person name="Anthouard V."/>
            <person name="Artiguenave F."/>
            <person name="Aury J.M."/>
            <person name="Badger J.H."/>
            <person name="Beszteri B."/>
            <person name="Billiau K."/>
            <person name="Bonnet E."/>
            <person name="Bothwell J.H."/>
            <person name="Bowler C."/>
            <person name="Boyen C."/>
            <person name="Brownlee C."/>
            <person name="Carrano C.J."/>
            <person name="Charrier B."/>
            <person name="Cho G.Y."/>
            <person name="Coelho S.M."/>
            <person name="Collen J."/>
            <person name="Corre E."/>
            <person name="Da Silva C."/>
            <person name="Delage L."/>
            <person name="Delaroque N."/>
            <person name="Dittami S.M."/>
            <person name="Doulbeau S."/>
            <person name="Elias M."/>
            <person name="Farnham G."/>
            <person name="Gachon C.M."/>
            <person name="Gschloessl B."/>
            <person name="Heesch S."/>
            <person name="Jabbari K."/>
            <person name="Jubin C."/>
            <person name="Kawai H."/>
            <person name="Kimura K."/>
            <person name="Kloareg B."/>
            <person name="Kupper F.C."/>
            <person name="Lang D."/>
            <person name="Le Bail A."/>
            <person name="Leblanc C."/>
            <person name="Lerouge P."/>
            <person name="Lohr M."/>
            <person name="Lopez P.J."/>
            <person name="Martens C."/>
            <person name="Maumus F."/>
            <person name="Michel G."/>
            <person name="Miranda-Saavedra D."/>
            <person name="Morales J."/>
            <person name="Moreau H."/>
            <person name="Motomura T."/>
            <person name="Nagasato C."/>
            <person name="Napoli C.A."/>
            <person name="Nelson D.R."/>
            <person name="Nyvall-Collen P."/>
            <person name="Peters A.F."/>
            <person name="Pommier C."/>
            <person name="Potin P."/>
            <person name="Poulain J."/>
            <person name="Quesneville H."/>
            <person name="Read B."/>
            <person name="Rensing S.A."/>
            <person name="Ritter A."/>
            <person name="Rousvoal S."/>
            <person name="Samanta M."/>
            <person name="Samson G."/>
            <person name="Schroeder D.C."/>
            <person name="Segurens B."/>
            <person name="Strittmatter M."/>
            <person name="Tonon T."/>
            <person name="Tregear J.W."/>
            <person name="Valentin K."/>
            <person name="von Dassow P."/>
            <person name="Yamagishi T."/>
            <person name="Van de Peer Y."/>
            <person name="Wincker P."/>
        </authorList>
    </citation>
    <scope>NUCLEOTIDE SEQUENCE [LARGE SCALE GENOMIC DNA]</scope>
    <source>
        <strain evidence="13">Ec32 / CCAP1310/4</strain>
    </source>
</reference>
<dbReference type="eggNOG" id="KOG0065">
    <property type="taxonomic scope" value="Eukaryota"/>
</dbReference>
<name>D8LFP2_ECTSI</name>
<comment type="similarity">
    <text evidence="2">Belongs to the ABC transporter superfamily. ABCG family. PDR (TC 3.A.1.205) subfamily.</text>
</comment>
<keyword evidence="5" id="KW-0677">Repeat</keyword>
<feature type="domain" description="ABC transporter" evidence="11">
    <location>
        <begin position="759"/>
        <end position="1005"/>
    </location>
</feature>
<feature type="transmembrane region" description="Helical" evidence="10">
    <location>
        <begin position="444"/>
        <end position="465"/>
    </location>
</feature>
<evidence type="ECO:0000256" key="3">
    <source>
        <dbReference type="ARBA" id="ARBA00022448"/>
    </source>
</evidence>
<dbReference type="SUPFAM" id="SSF52540">
    <property type="entry name" value="P-loop containing nucleoside triphosphate hydrolases"/>
    <property type="match status" value="2"/>
</dbReference>
<evidence type="ECO:0000256" key="6">
    <source>
        <dbReference type="ARBA" id="ARBA00022741"/>
    </source>
</evidence>
<protein>
    <recommendedName>
        <fullName evidence="11">ABC transporter domain-containing protein</fullName>
    </recommendedName>
</protein>
<dbReference type="InterPro" id="IPR027417">
    <property type="entry name" value="P-loop_NTPase"/>
</dbReference>
<proteinExistence type="inferred from homology"/>
<dbReference type="InterPro" id="IPR017871">
    <property type="entry name" value="ABC_transporter-like_CS"/>
</dbReference>
<feature type="transmembrane region" description="Helical" evidence="10">
    <location>
        <begin position="1133"/>
        <end position="1155"/>
    </location>
</feature>
<dbReference type="GO" id="GO:0005524">
    <property type="term" value="F:ATP binding"/>
    <property type="evidence" value="ECO:0007669"/>
    <property type="project" value="UniProtKB-KW"/>
</dbReference>
<sequence>MSQGSDFITDTGATNQEKFEQIMRELPQLAGVGCEVRVKGFGYSVQRAKGSTDEPTVGDNFVSLCKTLMCLPLIERLKKGKEVETKVILDDVNAVFKPSTTTLVLGAPGSGKSTLLKALAGLLKHDAGHVKKGSVTYNGATKESGKFSLPKVAVLAEQADRHLPTMTVHETLKFAFDSMAGGTHAEGLVEEDDGLTDDQKDLISWMDSKDLKYFGLVEVEMVMRHLGLLNAKDTIVGDNSLRGVSGGERRRVTLGEMLCGPQTVGLLDSISTGLDSSTTFDIMNTLKSASRSFRVTVVVALLQPPPETYELFDNIILMAEGKIIFHGPREDVVPYFNSLGITCPPRKDEADWLVELTGEAGNVYRTRIETGGGLARAPVTTEEFHARWRESEGGKAIDQELRTAGSLDEAAWPAVHRQRYPKSWWYHQKLCFTKKSMLMLRDKAFIKSQVFSALFMGLIVGSIFYDLDLDDANAKFGLIFFALLYLALEGMAQIPGAIERRGVFYKQNQAGFYPASCEVVSDTLVNTALTVLCSLVFAPVVYFLVGFSTSDNGARFFTFMVIVTATNVNVTQYFRFLAAFFPNFTLAQGFSGLSVLVCVLFCGYLIPGDDVPAWWIWAFHVNPLTWAFRAAVLNEFQSPEYEDTCGVEGLAEGETCPASLGQVVIDAYGFEDDEGYIWGGVAFILGEFLLCATATGLAFRFIHWDSSDSAPIAPSTDTYKDAEADADNPSVEQFNAPVAKLKRQASQLERGLPFEPVTMTFSDVSYSVPHPSGDGNLELLSGISGFCKPGEMTALMGSSGAGKTTLLDVLAGRKTGGTITGDIRLNGHPKQQKTFTRVSGYVEQQDMHSAVVTVKEALMFSATMRLDDSSVDKNRREEFVDGILSMLELDVIGDRLIGSNEEGGLSLEQRKRTTLGVELAANPSIVFLDEPTSGLDARSAQVVMRAIRKVAATQRAVICTIHQPSTYLFEMFDALLLLKKGGQVVFFGPLGDNSSNLISYLQSIPSTVPIRDHVNPATWMLEVIGAGTTGKTNPQMYADFYKKSKLRNTSMAKLEGLMIPPEGSGPLKFKSVFAASPSLQAKACMKRAVMQYWRNQDYNWMRMQLAILTAIIFGSSFIDSDFETEADVASRLGVIYMSTMFVGVICLETAMPAAVKERIVFYREQAANMYSVRSYAIGYAVAELPYILFMSLAFCSIFYWMTDLANSAHQFFMYWLYFILWISLMVFTGMMLVMVAETLGSALSSMFSLFAGFLINPAKVPDPWLFAYYLNPLHYVVESTTQYRNDDTVITTATGVETTAEEFVDDFFGGEYKYDNRWYGVMGLVLFIAAVRMGYLYALKNVRHLNR</sequence>
<dbReference type="InParanoid" id="D8LFP2"/>
<keyword evidence="7" id="KW-0067">ATP-binding</keyword>
<feature type="transmembrane region" description="Helical" evidence="10">
    <location>
        <begin position="1176"/>
        <end position="1200"/>
    </location>
</feature>
<dbReference type="FunFam" id="3.40.50.300:FF:000532">
    <property type="entry name" value="ABC transporter G family member 34"/>
    <property type="match status" value="1"/>
</dbReference>
<dbReference type="GO" id="GO:0016020">
    <property type="term" value="C:membrane"/>
    <property type="evidence" value="ECO:0007669"/>
    <property type="project" value="UniProtKB-SubCell"/>
</dbReference>
<feature type="transmembrane region" description="Helical" evidence="10">
    <location>
        <begin position="519"/>
        <end position="544"/>
    </location>
</feature>
<keyword evidence="6" id="KW-0547">Nucleotide-binding</keyword>
<dbReference type="GO" id="GO:0016887">
    <property type="term" value="F:ATP hydrolysis activity"/>
    <property type="evidence" value="ECO:0007669"/>
    <property type="project" value="InterPro"/>
</dbReference>
<dbReference type="PROSITE" id="PS00211">
    <property type="entry name" value="ABC_TRANSPORTER_1"/>
    <property type="match status" value="1"/>
</dbReference>
<feature type="transmembrane region" description="Helical" evidence="10">
    <location>
        <begin position="1239"/>
        <end position="1258"/>
    </location>
</feature>
<dbReference type="STRING" id="2880.D8LFP2"/>
<dbReference type="Pfam" id="PF01061">
    <property type="entry name" value="ABC2_membrane"/>
    <property type="match status" value="2"/>
</dbReference>
<feature type="transmembrane region" description="Helical" evidence="10">
    <location>
        <begin position="556"/>
        <end position="574"/>
    </location>
</feature>
<feature type="transmembrane region" description="Helical" evidence="10">
    <location>
        <begin position="1318"/>
        <end position="1338"/>
    </location>
</feature>
<evidence type="ECO:0000256" key="1">
    <source>
        <dbReference type="ARBA" id="ARBA00004141"/>
    </source>
</evidence>
<dbReference type="Proteomes" id="UP000002630">
    <property type="component" value="Unassembled WGS sequence"/>
</dbReference>
<evidence type="ECO:0000256" key="8">
    <source>
        <dbReference type="ARBA" id="ARBA00022989"/>
    </source>
</evidence>
<dbReference type="Pfam" id="PF00005">
    <property type="entry name" value="ABC_tran"/>
    <property type="match status" value="2"/>
</dbReference>
<dbReference type="CDD" id="cd03232">
    <property type="entry name" value="ABCG_PDR_domain2"/>
    <property type="match status" value="1"/>
</dbReference>
<evidence type="ECO:0000256" key="4">
    <source>
        <dbReference type="ARBA" id="ARBA00022692"/>
    </source>
</evidence>
<feature type="domain" description="ABC transporter" evidence="11">
    <location>
        <begin position="71"/>
        <end position="345"/>
    </location>
</feature>
<comment type="subcellular location">
    <subcellularLocation>
        <location evidence="1">Membrane</location>
        <topology evidence="1">Multi-pass membrane protein</topology>
    </subcellularLocation>
</comment>
<dbReference type="SMART" id="SM00382">
    <property type="entry name" value="AAA"/>
    <property type="match status" value="2"/>
</dbReference>
<evidence type="ECO:0000313" key="13">
    <source>
        <dbReference type="Proteomes" id="UP000002630"/>
    </source>
</evidence>
<dbReference type="InterPro" id="IPR013525">
    <property type="entry name" value="ABC2_TM"/>
</dbReference>
<dbReference type="InterPro" id="IPR003439">
    <property type="entry name" value="ABC_transporter-like_ATP-bd"/>
</dbReference>